<sequence>MAQLLHSYSVDLAWTGAGDQGTSTYTSYGRNHELTSGDKLPLPGTSDPAFRGDPARWSPEDLMVGALAQCHMLWFLHLAAKAGVVVVGYSDAAQGTMRIESAGHGQFTEVVLRPRVVLRNHVLADGRAIDDGVLEDLHHRAHEHCFIARSVNFTVRHEPVPVTFEPLAHA</sequence>
<dbReference type="InterPro" id="IPR036102">
    <property type="entry name" value="OsmC/Ohrsf"/>
</dbReference>
<dbReference type="OrthoDB" id="9795405at2"/>
<dbReference type="Pfam" id="PF02566">
    <property type="entry name" value="OsmC"/>
    <property type="match status" value="1"/>
</dbReference>
<dbReference type="InterPro" id="IPR052707">
    <property type="entry name" value="OsmC_Ohr_Peroxiredoxin"/>
</dbReference>
<dbReference type="SUPFAM" id="SSF82784">
    <property type="entry name" value="OsmC-like"/>
    <property type="match status" value="1"/>
</dbReference>
<organism evidence="1 2">
    <name type="scientific">Cellulomonas gelida</name>
    <dbReference type="NCBI Taxonomy" id="1712"/>
    <lineage>
        <taxon>Bacteria</taxon>
        <taxon>Bacillati</taxon>
        <taxon>Actinomycetota</taxon>
        <taxon>Actinomycetes</taxon>
        <taxon>Micrococcales</taxon>
        <taxon>Cellulomonadaceae</taxon>
        <taxon>Cellulomonas</taxon>
    </lineage>
</organism>
<dbReference type="Proteomes" id="UP000320461">
    <property type="component" value="Unassembled WGS sequence"/>
</dbReference>
<dbReference type="EMBL" id="BJLQ01000012">
    <property type="protein sequence ID" value="GEA84207.1"/>
    <property type="molecule type" value="Genomic_DNA"/>
</dbReference>
<name>A0A4Y3KJK5_9CELL</name>
<proteinExistence type="predicted"/>
<comment type="caution">
    <text evidence="1">The sequence shown here is derived from an EMBL/GenBank/DDBJ whole genome shotgun (WGS) entry which is preliminary data.</text>
</comment>
<gene>
    <name evidence="1" type="ORF">CGE01nite_14580</name>
</gene>
<reference evidence="1 2" key="1">
    <citation type="submission" date="2019-06" db="EMBL/GenBank/DDBJ databases">
        <title>Whole genome shotgun sequence of Cellulomonas gelida NBRC 3748.</title>
        <authorList>
            <person name="Hosoyama A."/>
            <person name="Uohara A."/>
            <person name="Ohji S."/>
            <person name="Ichikawa N."/>
        </authorList>
    </citation>
    <scope>NUCLEOTIDE SEQUENCE [LARGE SCALE GENOMIC DNA]</scope>
    <source>
        <strain evidence="1 2">NBRC 3748</strain>
    </source>
</reference>
<dbReference type="PANTHER" id="PTHR42830">
    <property type="entry name" value="OSMOTICALLY INDUCIBLE FAMILY PROTEIN"/>
    <property type="match status" value="1"/>
</dbReference>
<protein>
    <submittedName>
        <fullName evidence="1">Peroxiredoxin</fullName>
    </submittedName>
</protein>
<dbReference type="Gene3D" id="3.30.300.20">
    <property type="match status" value="1"/>
</dbReference>
<evidence type="ECO:0000313" key="2">
    <source>
        <dbReference type="Proteomes" id="UP000320461"/>
    </source>
</evidence>
<dbReference type="RefSeq" id="WP_048341798.1">
    <property type="nucleotide sequence ID" value="NZ_BJLQ01000012.1"/>
</dbReference>
<dbReference type="AlphaFoldDB" id="A0A4Y3KJK5"/>
<evidence type="ECO:0000313" key="1">
    <source>
        <dbReference type="EMBL" id="GEA84207.1"/>
    </source>
</evidence>
<accession>A0A4Y3KJK5</accession>
<keyword evidence="2" id="KW-1185">Reference proteome</keyword>
<dbReference type="PANTHER" id="PTHR42830:SF2">
    <property type="entry name" value="OSMC_OHR FAMILY PROTEIN"/>
    <property type="match status" value="1"/>
</dbReference>
<dbReference type="InterPro" id="IPR003718">
    <property type="entry name" value="OsmC/Ohr_fam"/>
</dbReference>
<dbReference type="InterPro" id="IPR015946">
    <property type="entry name" value="KH_dom-like_a/b"/>
</dbReference>